<dbReference type="SUPFAM" id="SSF55486">
    <property type="entry name" value="Metalloproteases ('zincins'), catalytic domain"/>
    <property type="match status" value="1"/>
</dbReference>
<keyword evidence="5" id="KW-0862">Zinc</keyword>
<dbReference type="CDD" id="cd08662">
    <property type="entry name" value="M13"/>
    <property type="match status" value="1"/>
</dbReference>
<dbReference type="InterPro" id="IPR024079">
    <property type="entry name" value="MetalloPept_cat_dom_sf"/>
</dbReference>
<comment type="cofactor">
    <cofactor evidence="1">
        <name>Zn(2+)</name>
        <dbReference type="ChEBI" id="CHEBI:29105"/>
    </cofactor>
</comment>
<keyword evidence="7" id="KW-0812">Transmembrane</keyword>
<evidence type="ECO:0000256" key="1">
    <source>
        <dbReference type="ARBA" id="ARBA00001947"/>
    </source>
</evidence>
<dbReference type="OMA" id="LGHFVHH"/>
<keyword evidence="4" id="KW-0378">Hydrolase</keyword>
<feature type="domain" description="Peptidase M13 N-terminal" evidence="9">
    <location>
        <begin position="92"/>
        <end position="537"/>
    </location>
</feature>
<dbReference type="GO" id="GO:0016485">
    <property type="term" value="P:protein processing"/>
    <property type="evidence" value="ECO:0007669"/>
    <property type="project" value="TreeGrafter"/>
</dbReference>
<evidence type="ECO:0000259" key="9">
    <source>
        <dbReference type="Pfam" id="PF05649"/>
    </source>
</evidence>
<keyword evidence="3" id="KW-0479">Metal-binding</keyword>
<feature type="transmembrane region" description="Helical" evidence="7">
    <location>
        <begin position="38"/>
        <end position="61"/>
    </location>
</feature>
<evidence type="ECO:0000256" key="4">
    <source>
        <dbReference type="ARBA" id="ARBA00022801"/>
    </source>
</evidence>
<evidence type="ECO:0000256" key="7">
    <source>
        <dbReference type="SAM" id="Phobius"/>
    </source>
</evidence>
<dbReference type="PANTHER" id="PTHR11733:SF195">
    <property type="entry name" value="ENDOTHELIN-CONVERTING ENZYME-LIKE 1"/>
    <property type="match status" value="1"/>
</dbReference>
<keyword evidence="11" id="KW-1185">Reference proteome</keyword>
<keyword evidence="2" id="KW-0645">Protease</keyword>
<dbReference type="RefSeq" id="XP_009054007.1">
    <property type="nucleotide sequence ID" value="XM_009055759.1"/>
</dbReference>
<dbReference type="OrthoDB" id="6475849at2759"/>
<keyword evidence="6" id="KW-0482">Metalloprotease</keyword>
<dbReference type="InterPro" id="IPR008753">
    <property type="entry name" value="Peptidase_M13_N"/>
</dbReference>
<dbReference type="Pfam" id="PF01431">
    <property type="entry name" value="Peptidase_M13"/>
    <property type="match status" value="1"/>
</dbReference>
<gene>
    <name evidence="10" type="ORF">LOTGIDRAFT_160662</name>
</gene>
<evidence type="ECO:0000256" key="6">
    <source>
        <dbReference type="ARBA" id="ARBA00023049"/>
    </source>
</evidence>
<dbReference type="InterPro" id="IPR018497">
    <property type="entry name" value="Peptidase_M13_C"/>
</dbReference>
<dbReference type="KEGG" id="lgi:LOTGIDRAFT_160662"/>
<dbReference type="GO" id="GO:0005886">
    <property type="term" value="C:plasma membrane"/>
    <property type="evidence" value="ECO:0007669"/>
    <property type="project" value="TreeGrafter"/>
</dbReference>
<feature type="domain" description="Peptidase M13 C-terminal" evidence="8">
    <location>
        <begin position="604"/>
        <end position="808"/>
    </location>
</feature>
<dbReference type="Pfam" id="PF05649">
    <property type="entry name" value="Peptidase_M13_N"/>
    <property type="match status" value="1"/>
</dbReference>
<evidence type="ECO:0000259" key="8">
    <source>
        <dbReference type="Pfam" id="PF01431"/>
    </source>
</evidence>
<evidence type="ECO:0000256" key="3">
    <source>
        <dbReference type="ARBA" id="ARBA00022723"/>
    </source>
</evidence>
<evidence type="ECO:0000256" key="5">
    <source>
        <dbReference type="ARBA" id="ARBA00022833"/>
    </source>
</evidence>
<dbReference type="HOGENOM" id="CLU_006187_4_3_1"/>
<name>V3ZVG8_LOTGI</name>
<dbReference type="InterPro" id="IPR000718">
    <property type="entry name" value="Peptidase_M13"/>
</dbReference>
<dbReference type="GeneID" id="20238458"/>
<dbReference type="EMBL" id="KB201656">
    <property type="protein sequence ID" value="ESO95503.1"/>
    <property type="molecule type" value="Genomic_DNA"/>
</dbReference>
<dbReference type="Proteomes" id="UP000030746">
    <property type="component" value="Unassembled WGS sequence"/>
</dbReference>
<keyword evidence="7" id="KW-1133">Transmembrane helix</keyword>
<evidence type="ECO:0008006" key="12">
    <source>
        <dbReference type="Google" id="ProtNLM"/>
    </source>
</evidence>
<dbReference type="GO" id="GO:0046872">
    <property type="term" value="F:metal ion binding"/>
    <property type="evidence" value="ECO:0007669"/>
    <property type="project" value="UniProtKB-KW"/>
</dbReference>
<proteinExistence type="predicted"/>
<evidence type="ECO:0000313" key="11">
    <source>
        <dbReference type="Proteomes" id="UP000030746"/>
    </source>
</evidence>
<accession>V3ZVG8</accession>
<dbReference type="PANTHER" id="PTHR11733">
    <property type="entry name" value="ZINC METALLOPROTEASE FAMILY M13 NEPRILYSIN-RELATED"/>
    <property type="match status" value="1"/>
</dbReference>
<evidence type="ECO:0000256" key="2">
    <source>
        <dbReference type="ARBA" id="ARBA00022670"/>
    </source>
</evidence>
<evidence type="ECO:0000313" key="10">
    <source>
        <dbReference type="EMBL" id="ESO95503.1"/>
    </source>
</evidence>
<dbReference type="CTD" id="20238458"/>
<dbReference type="InterPro" id="IPR042089">
    <property type="entry name" value="Peptidase_M13_dom_2"/>
</dbReference>
<dbReference type="Gene3D" id="3.40.390.10">
    <property type="entry name" value="Collagenase (Catalytic Domain)"/>
    <property type="match status" value="2"/>
</dbReference>
<organism evidence="10 11">
    <name type="scientific">Lottia gigantea</name>
    <name type="common">Giant owl limpet</name>
    <dbReference type="NCBI Taxonomy" id="225164"/>
    <lineage>
        <taxon>Eukaryota</taxon>
        <taxon>Metazoa</taxon>
        <taxon>Spiralia</taxon>
        <taxon>Lophotrochozoa</taxon>
        <taxon>Mollusca</taxon>
        <taxon>Gastropoda</taxon>
        <taxon>Patellogastropoda</taxon>
        <taxon>Lottioidea</taxon>
        <taxon>Lottiidae</taxon>
        <taxon>Lottia</taxon>
    </lineage>
</organism>
<reference evidence="10 11" key="1">
    <citation type="journal article" date="2013" name="Nature">
        <title>Insights into bilaterian evolution from three spiralian genomes.</title>
        <authorList>
            <person name="Simakov O."/>
            <person name="Marletaz F."/>
            <person name="Cho S.J."/>
            <person name="Edsinger-Gonzales E."/>
            <person name="Havlak P."/>
            <person name="Hellsten U."/>
            <person name="Kuo D.H."/>
            <person name="Larsson T."/>
            <person name="Lv J."/>
            <person name="Arendt D."/>
            <person name="Savage R."/>
            <person name="Osoegawa K."/>
            <person name="de Jong P."/>
            <person name="Grimwood J."/>
            <person name="Chapman J.A."/>
            <person name="Shapiro H."/>
            <person name="Aerts A."/>
            <person name="Otillar R.P."/>
            <person name="Terry A.Y."/>
            <person name="Boore J.L."/>
            <person name="Grigoriev I.V."/>
            <person name="Lindberg D.R."/>
            <person name="Seaver E.C."/>
            <person name="Weisblat D.A."/>
            <person name="Putnam N.H."/>
            <person name="Rokhsar D.S."/>
        </authorList>
    </citation>
    <scope>NUCLEOTIDE SEQUENCE [LARGE SCALE GENOMIC DNA]</scope>
</reference>
<dbReference type="Gene3D" id="1.10.1380.10">
    <property type="entry name" value="Neutral endopeptidase , domain2"/>
    <property type="match status" value="2"/>
</dbReference>
<dbReference type="AlphaFoldDB" id="V3ZVG8"/>
<keyword evidence="7" id="KW-0472">Membrane</keyword>
<protein>
    <recommendedName>
        <fullName evidence="12">Endothelin-converting enzyme 1</fullName>
    </recommendedName>
</protein>
<sequence>MTDNKEDNLKEFNPNSKFGNLSVPSFNFSSMNWTRREYILGGVLTATLLIMFILAGFLGAAHNKTVPKTCNNARCLEMAAYVAYTMNSSVDPCTDFYQYACGTYSSFKYLEPDHTSRTVMDDVYHRNEDKLRNLLEAPTKRSTEWAAELKLKDLFNSCLDDYLKERRRGRPFIEKILPKMGGWYVLNSWDSNQFDLNSNLKTVQTDLWVAAFWTNSVGFDWKDWDKNVVQLYPAGSGKYMSWSYYTRTDNQKVKDDYKKFMRRLANLIARDSKLNIPDIDSRIEDFVSDAFTMETKLAELYKRSAVNRDRFETSSRITLNDLKINSGNVQFFSLLVIRVDEIGMEEVPHRLDWSHESKGTTYTAVLEHCPNGVIDWVAQMQYEFPNALTKDSSVILYKKDFIFGLGSLVNNLDSGTKNRMLHNYFIWRLLESYATHLSWEYVHANREYYVDIRGQTEFLGTWKYCYQYIDKKMPEALSSLFVRDHFADKNRDKAKEITDYVTKALISEIDDNKFLDSATKKIAKSKLAKTVYKIGYPDFMLSADKLDKIYSSLAINRTDYFQNIMNVNQFEKVHYDNELAGDVDRTKWVYNVYDTSMAVLFYWNEIIVPAGFLQSPLYDYKNPHYANFGSMGSLIGHFMTNMIDERGRYWSEKGKWTPQTWWTNGTKTNYASVKQCVLNYYTNKTQGPYIAPDGTSEMIPIKAKWYARRAISYTTGIKLALKAYRKWESDNGVEPLSPVLGLTNDQMFFVAQAQSYCYNRKNAAAYSNAVRGRVEEDVRTNLAMSQISEFTRAFKCKPGSQMNAPSKCAYY</sequence>
<dbReference type="PROSITE" id="PS51885">
    <property type="entry name" value="NEPRILYSIN"/>
    <property type="match status" value="1"/>
</dbReference>
<dbReference type="GO" id="GO:0004222">
    <property type="term" value="F:metalloendopeptidase activity"/>
    <property type="evidence" value="ECO:0007669"/>
    <property type="project" value="InterPro"/>
</dbReference>